<evidence type="ECO:0000313" key="1">
    <source>
        <dbReference type="EMBL" id="KAK5902466.1"/>
    </source>
</evidence>
<sequence length="88" mass="9391">MCTGTPHCGSGVHARDELHIPTSGILAPPLLPSLPPWPTRSSAVCRSLRLHMEEKKTKPALCFAPLGDLKALAGRGGLNQDRHYRGAA</sequence>
<dbReference type="Proteomes" id="UP001335648">
    <property type="component" value="Unassembled WGS sequence"/>
</dbReference>
<organism evidence="1 2">
    <name type="scientific">Champsocephalus esox</name>
    <name type="common">pike icefish</name>
    <dbReference type="NCBI Taxonomy" id="159716"/>
    <lineage>
        <taxon>Eukaryota</taxon>
        <taxon>Metazoa</taxon>
        <taxon>Chordata</taxon>
        <taxon>Craniata</taxon>
        <taxon>Vertebrata</taxon>
        <taxon>Euteleostomi</taxon>
        <taxon>Actinopterygii</taxon>
        <taxon>Neopterygii</taxon>
        <taxon>Teleostei</taxon>
        <taxon>Neoteleostei</taxon>
        <taxon>Acanthomorphata</taxon>
        <taxon>Eupercaria</taxon>
        <taxon>Perciformes</taxon>
        <taxon>Notothenioidei</taxon>
        <taxon>Channichthyidae</taxon>
        <taxon>Champsocephalus</taxon>
    </lineage>
</organism>
<reference evidence="1 2" key="1">
    <citation type="journal article" date="2023" name="Mol. Biol. Evol.">
        <title>Genomics of Secondarily Temperate Adaptation in the Only Non-Antarctic Icefish.</title>
        <authorList>
            <person name="Rivera-Colon A.G."/>
            <person name="Rayamajhi N."/>
            <person name="Minhas B.F."/>
            <person name="Madrigal G."/>
            <person name="Bilyk K.T."/>
            <person name="Yoon V."/>
            <person name="Hune M."/>
            <person name="Gregory S."/>
            <person name="Cheng C.H.C."/>
            <person name="Catchen J.M."/>
        </authorList>
    </citation>
    <scope>NUCLEOTIDE SEQUENCE [LARGE SCALE GENOMIC DNA]</scope>
    <source>
        <strain evidence="1">JC2023a</strain>
    </source>
</reference>
<protein>
    <submittedName>
        <fullName evidence="1">Uncharacterized protein</fullName>
    </submittedName>
</protein>
<dbReference type="AlphaFoldDB" id="A0AAN8H4R2"/>
<evidence type="ECO:0000313" key="2">
    <source>
        <dbReference type="Proteomes" id="UP001335648"/>
    </source>
</evidence>
<accession>A0AAN8H4R2</accession>
<gene>
    <name evidence="1" type="ORF">CesoFtcFv8_007714</name>
</gene>
<name>A0AAN8H4R2_9TELE</name>
<comment type="caution">
    <text evidence="1">The sequence shown here is derived from an EMBL/GenBank/DDBJ whole genome shotgun (WGS) entry which is preliminary data.</text>
</comment>
<dbReference type="EMBL" id="JAULUE010002051">
    <property type="protein sequence ID" value="KAK5902466.1"/>
    <property type="molecule type" value="Genomic_DNA"/>
</dbReference>
<keyword evidence="2" id="KW-1185">Reference proteome</keyword>
<proteinExistence type="predicted"/>